<protein>
    <recommendedName>
        <fullName evidence="1">Kinesin-like protein Kif23 Arf6-interacting domain-containing protein</fullName>
    </recommendedName>
</protein>
<dbReference type="EMBL" id="CAJOBJ010333734">
    <property type="protein sequence ID" value="CAF5186192.1"/>
    <property type="molecule type" value="Genomic_DNA"/>
</dbReference>
<dbReference type="InterPro" id="IPR038105">
    <property type="entry name" value="Kif23_Arf-bd_sf"/>
</dbReference>
<feature type="non-terminal residue" evidence="2">
    <location>
        <position position="179"/>
    </location>
</feature>
<evidence type="ECO:0000313" key="2">
    <source>
        <dbReference type="EMBL" id="CAF5186192.1"/>
    </source>
</evidence>
<gene>
    <name evidence="2" type="ORF">GIL414_LOCUS71171</name>
</gene>
<feature type="domain" description="Kinesin-like protein Kif23 Arf6-interacting" evidence="1">
    <location>
        <begin position="73"/>
        <end position="168"/>
    </location>
</feature>
<dbReference type="InterPro" id="IPR032384">
    <property type="entry name" value="Kif23_Arf-bd"/>
</dbReference>
<organism evidence="2 3">
    <name type="scientific">Rotaria magnacalcarata</name>
    <dbReference type="NCBI Taxonomy" id="392030"/>
    <lineage>
        <taxon>Eukaryota</taxon>
        <taxon>Metazoa</taxon>
        <taxon>Spiralia</taxon>
        <taxon>Gnathifera</taxon>
        <taxon>Rotifera</taxon>
        <taxon>Eurotatoria</taxon>
        <taxon>Bdelloidea</taxon>
        <taxon>Philodinida</taxon>
        <taxon>Philodinidae</taxon>
        <taxon>Rotaria</taxon>
    </lineage>
</organism>
<reference evidence="2" key="1">
    <citation type="submission" date="2021-02" db="EMBL/GenBank/DDBJ databases">
        <authorList>
            <person name="Nowell W R."/>
        </authorList>
    </citation>
    <scope>NUCLEOTIDE SEQUENCE</scope>
</reference>
<sequence length="179" mass="19643">RPPPPLPLPVLPPVYNTESNKSNKMRLSRKLSRSNSIVDVQQRASSVVGSRILPTTASSTTKHVTLREENLLKRSSSADRVGRERWLHHITESVTINNAIKLRASLPNPLQLVTSHFNAMSKLLSATKYAIEHRAEDGVQLFQGDVMATSKGGVKVVFTSVDQVTHNSLLPTTCEGSVL</sequence>
<dbReference type="Pfam" id="PF16540">
    <property type="entry name" value="MKLP1_Arf_bdg"/>
    <property type="match status" value="1"/>
</dbReference>
<evidence type="ECO:0000313" key="3">
    <source>
        <dbReference type="Proteomes" id="UP000681720"/>
    </source>
</evidence>
<evidence type="ECO:0000259" key="1">
    <source>
        <dbReference type="Pfam" id="PF16540"/>
    </source>
</evidence>
<dbReference type="Gene3D" id="2.60.40.4330">
    <property type="entry name" value="Kinesin-like protein Kif23, Arf6-interacting domain"/>
    <property type="match status" value="1"/>
</dbReference>
<dbReference type="Proteomes" id="UP000681720">
    <property type="component" value="Unassembled WGS sequence"/>
</dbReference>
<accession>A0A8S3HWR3</accession>
<proteinExistence type="predicted"/>
<feature type="non-terminal residue" evidence="2">
    <location>
        <position position="1"/>
    </location>
</feature>
<name>A0A8S3HWR3_9BILA</name>
<dbReference type="AlphaFoldDB" id="A0A8S3HWR3"/>
<comment type="caution">
    <text evidence="2">The sequence shown here is derived from an EMBL/GenBank/DDBJ whole genome shotgun (WGS) entry which is preliminary data.</text>
</comment>